<evidence type="ECO:0000313" key="1">
    <source>
        <dbReference type="Proteomes" id="UP000095287"/>
    </source>
</evidence>
<sequence>MLHAIFVHQKRPTCKQSFLTLSHGEPLNSTEEIVAIVPERKTENGYVKDMVLCVFMALSEYLSSGAHAKICEQREDV</sequence>
<keyword evidence="1" id="KW-1185">Reference proteome</keyword>
<dbReference type="AlphaFoldDB" id="A0A1I7ZQB7"/>
<name>A0A1I7ZQB7_9BILA</name>
<reference evidence="2" key="1">
    <citation type="submission" date="2016-11" db="UniProtKB">
        <authorList>
            <consortium name="WormBaseParasite"/>
        </authorList>
    </citation>
    <scope>IDENTIFICATION</scope>
</reference>
<dbReference type="WBParaSite" id="L893_g28865.t1">
    <property type="protein sequence ID" value="L893_g28865.t1"/>
    <property type="gene ID" value="L893_g28865"/>
</dbReference>
<proteinExistence type="predicted"/>
<dbReference type="Proteomes" id="UP000095287">
    <property type="component" value="Unplaced"/>
</dbReference>
<accession>A0A1I7ZQB7</accession>
<evidence type="ECO:0000313" key="2">
    <source>
        <dbReference type="WBParaSite" id="L893_g28865.t1"/>
    </source>
</evidence>
<organism evidence="1 2">
    <name type="scientific">Steinernema glaseri</name>
    <dbReference type="NCBI Taxonomy" id="37863"/>
    <lineage>
        <taxon>Eukaryota</taxon>
        <taxon>Metazoa</taxon>
        <taxon>Ecdysozoa</taxon>
        <taxon>Nematoda</taxon>
        <taxon>Chromadorea</taxon>
        <taxon>Rhabditida</taxon>
        <taxon>Tylenchina</taxon>
        <taxon>Panagrolaimomorpha</taxon>
        <taxon>Strongyloidoidea</taxon>
        <taxon>Steinernematidae</taxon>
        <taxon>Steinernema</taxon>
    </lineage>
</organism>
<protein>
    <submittedName>
        <fullName evidence="2">Uncharacterized protein</fullName>
    </submittedName>
</protein>